<keyword evidence="1" id="KW-1003">Cell membrane</keyword>
<accession>A0A1B8U738</accession>
<comment type="similarity">
    <text evidence="1">Belongs to the vitamin uptake transporter (VUT/ECF) (TC 2.A.88) family. Q precursor transporter subfamily.</text>
</comment>
<protein>
    <recommendedName>
        <fullName evidence="1">Probable queuosine precursor transporter</fullName>
        <shortName evidence="1">Q precursor transporter</shortName>
    </recommendedName>
</protein>
<dbReference type="Proteomes" id="UP000092612">
    <property type="component" value="Unassembled WGS sequence"/>
</dbReference>
<feature type="transmembrane region" description="Helical" evidence="1">
    <location>
        <begin position="162"/>
        <end position="185"/>
    </location>
</feature>
<keyword evidence="3" id="KW-1185">Reference proteome</keyword>
<comment type="function">
    <text evidence="1">Involved in the import of queuosine (Q) precursors, required for Q precursor salvage.</text>
</comment>
<dbReference type="RefSeq" id="WP_068356355.1">
    <property type="nucleotide sequence ID" value="NZ_CP019337.1"/>
</dbReference>
<dbReference type="EMBL" id="LSFL01000003">
    <property type="protein sequence ID" value="OBY67638.1"/>
    <property type="molecule type" value="Genomic_DNA"/>
</dbReference>
<dbReference type="Pfam" id="PF02592">
    <property type="entry name" value="Vut_1"/>
    <property type="match status" value="1"/>
</dbReference>
<dbReference type="KEGG" id="prn:BW723_08000"/>
<dbReference type="HAMAP" id="MF_02088">
    <property type="entry name" value="Q_prec_transport"/>
    <property type="match status" value="1"/>
</dbReference>
<keyword evidence="1" id="KW-0472">Membrane</keyword>
<dbReference type="PANTHER" id="PTHR34300:SF2">
    <property type="entry name" value="QUEUOSINE PRECURSOR TRANSPORTER-RELATED"/>
    <property type="match status" value="1"/>
</dbReference>
<feature type="transmembrane region" description="Helical" evidence="1">
    <location>
        <begin position="81"/>
        <end position="98"/>
    </location>
</feature>
<comment type="caution">
    <text evidence="2">The sequence shown here is derived from an EMBL/GenBank/DDBJ whole genome shotgun (WGS) entry which is preliminary data.</text>
</comment>
<dbReference type="GO" id="GO:0005886">
    <property type="term" value="C:plasma membrane"/>
    <property type="evidence" value="ECO:0007669"/>
    <property type="project" value="UniProtKB-SubCell"/>
</dbReference>
<name>A0A1B8U738_9FLAO</name>
<dbReference type="STRING" id="996801.BW723_08000"/>
<reference evidence="3" key="1">
    <citation type="submission" date="2016-02" db="EMBL/GenBank/DDBJ databases">
        <title>Paenibacillus sp. LPB0068, isolated from Crassostrea gigas.</title>
        <authorList>
            <person name="Shin S.-K."/>
            <person name="Yi H."/>
        </authorList>
    </citation>
    <scope>NUCLEOTIDE SEQUENCE [LARGE SCALE GENOMIC DNA]</scope>
    <source>
        <strain evidence="3">KCTC 23969</strain>
    </source>
</reference>
<sequence>MTAKDKQLAHKIYLILAALFIASLVTSNLIFQKFFYWYPFDVTIFDTKLFEVSVGLLPYPITFLITDILSEIYGKRKANDVVIAGIFASFFSLLIIYISKEAPATSWSPVNDGIFVNVFGAAPLAVLASMMAYLFAQFIDIRVYHFWKQFTKGKHLWLRNNFSTFSSQIIDTLTVLLLLCSFDIIDWSNFLGLLISGVIFKMMIAFLDTPILYLVVYTFRYRFKLKINEEINDAVLLGVNNEVDKIGLE</sequence>
<dbReference type="PANTHER" id="PTHR34300">
    <property type="entry name" value="QUEUOSINE PRECURSOR TRANSPORTER-RELATED"/>
    <property type="match status" value="1"/>
</dbReference>
<organism evidence="2 3">
    <name type="scientific">Polaribacter reichenbachii</name>
    <dbReference type="NCBI Taxonomy" id="996801"/>
    <lineage>
        <taxon>Bacteria</taxon>
        <taxon>Pseudomonadati</taxon>
        <taxon>Bacteroidota</taxon>
        <taxon>Flavobacteriia</taxon>
        <taxon>Flavobacteriales</taxon>
        <taxon>Flavobacteriaceae</taxon>
    </lineage>
</organism>
<comment type="subcellular location">
    <subcellularLocation>
        <location evidence="1">Cell membrane</location>
        <topology evidence="1">Multi-pass membrane protein</topology>
    </subcellularLocation>
</comment>
<keyword evidence="1" id="KW-0812">Transmembrane</keyword>
<evidence type="ECO:0000313" key="3">
    <source>
        <dbReference type="Proteomes" id="UP000092612"/>
    </source>
</evidence>
<feature type="transmembrane region" description="Helical" evidence="1">
    <location>
        <begin position="118"/>
        <end position="141"/>
    </location>
</feature>
<dbReference type="GO" id="GO:0022857">
    <property type="term" value="F:transmembrane transporter activity"/>
    <property type="evidence" value="ECO:0007669"/>
    <property type="project" value="UniProtKB-UniRule"/>
</dbReference>
<dbReference type="InterPro" id="IPR003744">
    <property type="entry name" value="YhhQ"/>
</dbReference>
<evidence type="ECO:0000256" key="1">
    <source>
        <dbReference type="HAMAP-Rule" id="MF_02088"/>
    </source>
</evidence>
<dbReference type="NCBIfam" id="TIGR00697">
    <property type="entry name" value="queuosine precursor transporter"/>
    <property type="match status" value="1"/>
</dbReference>
<evidence type="ECO:0000313" key="2">
    <source>
        <dbReference type="EMBL" id="OBY67638.1"/>
    </source>
</evidence>
<gene>
    <name evidence="2" type="ORF">LPB301_01490</name>
</gene>
<dbReference type="AlphaFoldDB" id="A0A1B8U738"/>
<keyword evidence="1" id="KW-1133">Transmembrane helix</keyword>
<dbReference type="OrthoDB" id="9805479at2"/>
<feature type="transmembrane region" description="Helical" evidence="1">
    <location>
        <begin position="12"/>
        <end position="37"/>
    </location>
</feature>
<feature type="transmembrane region" description="Helical" evidence="1">
    <location>
        <begin position="49"/>
        <end position="69"/>
    </location>
</feature>
<keyword evidence="1" id="KW-0813">Transport</keyword>
<proteinExistence type="inferred from homology"/>
<feature type="transmembrane region" description="Helical" evidence="1">
    <location>
        <begin position="191"/>
        <end position="216"/>
    </location>
</feature>